<evidence type="ECO:0000256" key="1">
    <source>
        <dbReference type="ARBA" id="ARBA00004067"/>
    </source>
</evidence>
<dbReference type="KEGG" id="pmet:G4Y79_13700"/>
<dbReference type="InterPro" id="IPR013839">
    <property type="entry name" value="DNAligase_adenylation"/>
</dbReference>
<dbReference type="InterPro" id="IPR004150">
    <property type="entry name" value="NAD_DNA_ligase_OB"/>
</dbReference>
<dbReference type="PROSITE" id="PS01055">
    <property type="entry name" value="DNA_LIGASE_N1"/>
    <property type="match status" value="1"/>
</dbReference>
<feature type="binding site" evidence="15">
    <location>
        <position position="114"/>
    </location>
    <ligand>
        <name>NAD(+)</name>
        <dbReference type="ChEBI" id="CHEBI:57540"/>
    </ligand>
</feature>
<keyword evidence="11 15" id="KW-0234">DNA repair</keyword>
<dbReference type="Pfam" id="PF01653">
    <property type="entry name" value="DNA_ligase_aden"/>
    <property type="match status" value="1"/>
</dbReference>
<dbReference type="SMART" id="SM00292">
    <property type="entry name" value="BRCT"/>
    <property type="match status" value="1"/>
</dbReference>
<feature type="active site" description="N6-AMP-lysine intermediate" evidence="15">
    <location>
        <position position="116"/>
    </location>
</feature>
<dbReference type="CDD" id="cd17748">
    <property type="entry name" value="BRCT_DNA_ligase_like"/>
    <property type="match status" value="1"/>
</dbReference>
<dbReference type="InterPro" id="IPR001357">
    <property type="entry name" value="BRCT_dom"/>
</dbReference>
<feature type="region of interest" description="Disordered" evidence="17">
    <location>
        <begin position="47"/>
        <end position="67"/>
    </location>
</feature>
<keyword evidence="6 15" id="KW-0479">Metal-binding</keyword>
<evidence type="ECO:0000256" key="4">
    <source>
        <dbReference type="ARBA" id="ARBA00022598"/>
    </source>
</evidence>
<dbReference type="SUPFAM" id="SSF52113">
    <property type="entry name" value="BRCT domain"/>
    <property type="match status" value="1"/>
</dbReference>
<dbReference type="InterPro" id="IPR013840">
    <property type="entry name" value="DNAligase_N"/>
</dbReference>
<dbReference type="SUPFAM" id="SSF50249">
    <property type="entry name" value="Nucleic acid-binding proteins"/>
    <property type="match status" value="1"/>
</dbReference>
<dbReference type="GO" id="GO:0005829">
    <property type="term" value="C:cytosol"/>
    <property type="evidence" value="ECO:0007669"/>
    <property type="project" value="TreeGrafter"/>
</dbReference>
<evidence type="ECO:0000256" key="14">
    <source>
        <dbReference type="ARBA" id="ARBA00060881"/>
    </source>
</evidence>
<evidence type="ECO:0000256" key="2">
    <source>
        <dbReference type="ARBA" id="ARBA00012722"/>
    </source>
</evidence>
<dbReference type="InterPro" id="IPR001679">
    <property type="entry name" value="DNA_ligase"/>
</dbReference>
<comment type="function">
    <text evidence="1 15">DNA ligase that catalyzes the formation of phosphodiester linkages between 5'-phosphoryl and 3'-hydroxyl groups in double-stranded DNA using NAD as a coenzyme and as the energy source for the reaction. It is essential for DNA replication and repair of damaged DNA.</text>
</comment>
<dbReference type="GO" id="GO:0046872">
    <property type="term" value="F:metal ion binding"/>
    <property type="evidence" value="ECO:0007669"/>
    <property type="project" value="UniProtKB-KW"/>
</dbReference>
<organism evidence="19 20">
    <name type="scientific">Phototrophicus methaneseepsis</name>
    <dbReference type="NCBI Taxonomy" id="2710758"/>
    <lineage>
        <taxon>Bacteria</taxon>
        <taxon>Bacillati</taxon>
        <taxon>Chloroflexota</taxon>
        <taxon>Candidatus Thermofontia</taxon>
        <taxon>Phototrophicales</taxon>
        <taxon>Phototrophicaceae</taxon>
        <taxon>Phototrophicus</taxon>
    </lineage>
</organism>
<dbReference type="FunFam" id="2.40.50.140:FF:000012">
    <property type="entry name" value="DNA ligase"/>
    <property type="match status" value="1"/>
</dbReference>
<evidence type="ECO:0000259" key="18">
    <source>
        <dbReference type="PROSITE" id="PS50172"/>
    </source>
</evidence>
<keyword evidence="4 15" id="KW-0436">Ligase</keyword>
<dbReference type="InterPro" id="IPR036420">
    <property type="entry name" value="BRCT_dom_sf"/>
</dbReference>
<dbReference type="SMART" id="SM00278">
    <property type="entry name" value="HhH1"/>
    <property type="match status" value="3"/>
</dbReference>
<dbReference type="EMBL" id="CP062983">
    <property type="protein sequence ID" value="QPC80763.1"/>
    <property type="molecule type" value="Genomic_DNA"/>
</dbReference>
<evidence type="ECO:0000313" key="20">
    <source>
        <dbReference type="Proteomes" id="UP000594468"/>
    </source>
</evidence>
<evidence type="ECO:0000256" key="12">
    <source>
        <dbReference type="ARBA" id="ARBA00023211"/>
    </source>
</evidence>
<evidence type="ECO:0000256" key="15">
    <source>
        <dbReference type="HAMAP-Rule" id="MF_01588"/>
    </source>
</evidence>
<sequence length="756" mass="83169">MTKEIAERAAQLREELNHHIYRYNVLNDPIITDAEYDKLYHELAHIEQENPELQTPDSPTQRVGSDLSEDLPKIAHPGPILSLSNAFSEADLRRWEERNLRMMSAGTTFDYVLEPKLDGLSIVLTYVDGILTTAATRGNGEIGDDVTANIRTVRTIPLRIPSRADGPSAPPRLVVRGEVLFLKEDFERVNEEQDAQGLPRYVNARNTASGSLKQKDSRVTATRPLTAYIYDIVDSDGIVLDNEWDTLGYMRDLGFNVIPHAEYYPTLSDIIQQIPTWESRRHALPFEIDGLVLKINKVAYRRELGVVGKDPRGATAFKFPAEEATTKLLDVVPNIGRTGKVTPTASLDPVFLSGVTVSNASLHNYDLINQLDIRMGDMVIIKRSGEVIPYVIGPVTGARDGSETPIEPPQYCPFSGDELVRPAGAVDLFCPNPRCPERVFRSLEFFVSRGAMDIDGMGPETVKALIDAGLISDEADIFYLTAEPILEMEGFGDKKVDNLMQSIETAKHRSLARLLSSLGIDGIGSVAANLLASHFQNIDDLIALSDRATAASQAFKECVAPLLQQPTDMDVDKRRAVTRLSRPLIELAPRYLDAADLENRLSRLLKPVLSDAPENTPDISIIATQLGTLIDAARPLLTIDGLGPVLVHNIINWFADDYHKALLQKMRDAGVNMEAETIEQASNTFDGLKFVITGTMTVPRDDIKALIESHGGKVSGSVSKKTDYVVVGDSPGSKADKAQQLGVTILSEDDLRAMVK</sequence>
<dbReference type="InterPro" id="IPR010994">
    <property type="entry name" value="RuvA_2-like"/>
</dbReference>
<dbReference type="RefSeq" id="WP_195168838.1">
    <property type="nucleotide sequence ID" value="NZ_CP062983.1"/>
</dbReference>
<comment type="catalytic activity">
    <reaction evidence="13 15 16">
        <text>NAD(+) + (deoxyribonucleotide)n-3'-hydroxyl + 5'-phospho-(deoxyribonucleotide)m = (deoxyribonucleotide)n+m + AMP + beta-nicotinamide D-nucleotide.</text>
        <dbReference type="EC" id="6.5.1.2"/>
    </reaction>
</comment>
<dbReference type="Proteomes" id="UP000594468">
    <property type="component" value="Chromosome"/>
</dbReference>
<keyword evidence="8 15" id="KW-0862">Zinc</keyword>
<dbReference type="Gene3D" id="2.40.50.140">
    <property type="entry name" value="Nucleic acid-binding proteins"/>
    <property type="match status" value="1"/>
</dbReference>
<dbReference type="GO" id="GO:0003911">
    <property type="term" value="F:DNA ligase (NAD+) activity"/>
    <property type="evidence" value="ECO:0007669"/>
    <property type="project" value="UniProtKB-UniRule"/>
</dbReference>
<keyword evidence="12 15" id="KW-0464">Manganese</keyword>
<reference evidence="19 20" key="1">
    <citation type="submission" date="2020-02" db="EMBL/GenBank/DDBJ databases">
        <authorList>
            <person name="Zheng R.K."/>
            <person name="Sun C.M."/>
        </authorList>
    </citation>
    <scope>NUCLEOTIDE SEQUENCE [LARGE SCALE GENOMIC DNA]</scope>
    <source>
        <strain evidence="20">rifampicinis</strain>
    </source>
</reference>
<dbReference type="NCBIfam" id="TIGR00575">
    <property type="entry name" value="dnlj"/>
    <property type="match status" value="1"/>
</dbReference>
<dbReference type="FunFam" id="1.10.150.20:FF:000007">
    <property type="entry name" value="DNA ligase"/>
    <property type="match status" value="1"/>
</dbReference>
<protein>
    <recommendedName>
        <fullName evidence="3 15">DNA ligase</fullName>
        <ecNumber evidence="2 15">6.5.1.2</ecNumber>
    </recommendedName>
    <alternativeName>
        <fullName evidence="15">Polydeoxyribonucleotide synthase [NAD(+)]</fullName>
    </alternativeName>
</protein>
<feature type="domain" description="BRCT" evidence="18">
    <location>
        <begin position="680"/>
        <end position="756"/>
    </location>
</feature>
<keyword evidence="20" id="KW-1185">Reference proteome</keyword>
<feature type="binding site" evidence="15">
    <location>
        <position position="430"/>
    </location>
    <ligand>
        <name>Zn(2+)</name>
        <dbReference type="ChEBI" id="CHEBI:29105"/>
    </ligand>
</feature>
<dbReference type="Gene3D" id="3.30.470.30">
    <property type="entry name" value="DNA ligase/mRNA capping enzyme"/>
    <property type="match status" value="1"/>
</dbReference>
<dbReference type="Gene3D" id="1.10.150.20">
    <property type="entry name" value="5' to 3' exonuclease, C-terminal subdomain"/>
    <property type="match status" value="2"/>
</dbReference>
<dbReference type="InterPro" id="IPR033136">
    <property type="entry name" value="DNA_ligase_CS"/>
</dbReference>
<keyword evidence="9 15" id="KW-0460">Magnesium</keyword>
<dbReference type="EC" id="6.5.1.2" evidence="2 15"/>
<dbReference type="GO" id="GO:0003677">
    <property type="term" value="F:DNA binding"/>
    <property type="evidence" value="ECO:0007669"/>
    <property type="project" value="InterPro"/>
</dbReference>
<feature type="binding site" evidence="15">
    <location>
        <position position="294"/>
    </location>
    <ligand>
        <name>NAD(+)</name>
        <dbReference type="ChEBI" id="CHEBI:57540"/>
    </ligand>
</feature>
<dbReference type="PROSITE" id="PS50172">
    <property type="entry name" value="BRCT"/>
    <property type="match status" value="1"/>
</dbReference>
<evidence type="ECO:0000256" key="9">
    <source>
        <dbReference type="ARBA" id="ARBA00022842"/>
    </source>
</evidence>
<dbReference type="GO" id="GO:0006260">
    <property type="term" value="P:DNA replication"/>
    <property type="evidence" value="ECO:0007669"/>
    <property type="project" value="UniProtKB-KW"/>
</dbReference>
<feature type="binding site" evidence="15">
    <location>
        <begin position="82"/>
        <end position="83"/>
    </location>
    <ligand>
        <name>NAD(+)</name>
        <dbReference type="ChEBI" id="CHEBI:57540"/>
    </ligand>
</feature>
<dbReference type="InterPro" id="IPR003583">
    <property type="entry name" value="Hlx-hairpin-Hlx_DNA-bd_motif"/>
</dbReference>
<evidence type="ECO:0000256" key="13">
    <source>
        <dbReference type="ARBA" id="ARBA00034005"/>
    </source>
</evidence>
<evidence type="ECO:0000313" key="19">
    <source>
        <dbReference type="EMBL" id="QPC80763.1"/>
    </source>
</evidence>
<evidence type="ECO:0000256" key="10">
    <source>
        <dbReference type="ARBA" id="ARBA00023027"/>
    </source>
</evidence>
<dbReference type="NCBIfam" id="NF005932">
    <property type="entry name" value="PRK07956.1"/>
    <property type="match status" value="1"/>
</dbReference>
<name>A0A7S8E5H4_9CHLR</name>
<feature type="binding site" evidence="15">
    <location>
        <begin position="33"/>
        <end position="37"/>
    </location>
    <ligand>
        <name>NAD(+)</name>
        <dbReference type="ChEBI" id="CHEBI:57540"/>
    </ligand>
</feature>
<dbReference type="AlphaFoldDB" id="A0A7S8E5H4"/>
<evidence type="ECO:0000256" key="17">
    <source>
        <dbReference type="SAM" id="MobiDB-lite"/>
    </source>
</evidence>
<feature type="binding site" evidence="15">
    <location>
        <position position="435"/>
    </location>
    <ligand>
        <name>Zn(2+)</name>
        <dbReference type="ChEBI" id="CHEBI:29105"/>
    </ligand>
</feature>
<accession>A0A7S8E5H4</accession>
<evidence type="ECO:0000256" key="16">
    <source>
        <dbReference type="RuleBase" id="RU000618"/>
    </source>
</evidence>
<dbReference type="PIRSF" id="PIRSF001604">
    <property type="entry name" value="LigA"/>
    <property type="match status" value="1"/>
</dbReference>
<dbReference type="Gene3D" id="1.10.287.610">
    <property type="entry name" value="Helix hairpin bin"/>
    <property type="match status" value="1"/>
</dbReference>
<keyword evidence="5 15" id="KW-0235">DNA replication</keyword>
<evidence type="ECO:0000256" key="3">
    <source>
        <dbReference type="ARBA" id="ARBA00013308"/>
    </source>
</evidence>
<dbReference type="Pfam" id="PF03120">
    <property type="entry name" value="OB_DNA_ligase"/>
    <property type="match status" value="1"/>
</dbReference>
<feature type="binding site" evidence="15">
    <location>
        <position position="318"/>
    </location>
    <ligand>
        <name>NAD(+)</name>
        <dbReference type="ChEBI" id="CHEBI:57540"/>
    </ligand>
</feature>
<feature type="binding site" evidence="15">
    <location>
        <position position="178"/>
    </location>
    <ligand>
        <name>NAD(+)</name>
        <dbReference type="ChEBI" id="CHEBI:57540"/>
    </ligand>
</feature>
<feature type="compositionally biased region" description="Polar residues" evidence="17">
    <location>
        <begin position="51"/>
        <end position="63"/>
    </location>
</feature>
<dbReference type="FunFam" id="1.10.287.610:FF:000002">
    <property type="entry name" value="DNA ligase"/>
    <property type="match status" value="1"/>
</dbReference>
<dbReference type="SUPFAM" id="SSF56091">
    <property type="entry name" value="DNA ligase/mRNA capping enzyme, catalytic domain"/>
    <property type="match status" value="1"/>
</dbReference>
<comment type="similarity">
    <text evidence="14 15">Belongs to the NAD-dependent DNA ligase family. LigA subfamily.</text>
</comment>
<dbReference type="InterPro" id="IPR012340">
    <property type="entry name" value="NA-bd_OB-fold"/>
</dbReference>
<dbReference type="GO" id="GO:0006281">
    <property type="term" value="P:DNA repair"/>
    <property type="evidence" value="ECO:0007669"/>
    <property type="project" value="UniProtKB-KW"/>
</dbReference>
<dbReference type="SMART" id="SM00532">
    <property type="entry name" value="LIGANc"/>
    <property type="match status" value="1"/>
</dbReference>
<comment type="cofactor">
    <cofactor evidence="15">
        <name>Mg(2+)</name>
        <dbReference type="ChEBI" id="CHEBI:18420"/>
    </cofactor>
    <cofactor evidence="15">
        <name>Mn(2+)</name>
        <dbReference type="ChEBI" id="CHEBI:29035"/>
    </cofactor>
</comment>
<keyword evidence="10 15" id="KW-0520">NAD</keyword>
<dbReference type="Gene3D" id="6.20.10.30">
    <property type="match status" value="1"/>
</dbReference>
<keyword evidence="7 15" id="KW-0227">DNA damage</keyword>
<evidence type="ECO:0000256" key="6">
    <source>
        <dbReference type="ARBA" id="ARBA00022723"/>
    </source>
</evidence>
<dbReference type="CDD" id="cd00114">
    <property type="entry name" value="LIGANc"/>
    <property type="match status" value="1"/>
</dbReference>
<evidence type="ECO:0000256" key="5">
    <source>
        <dbReference type="ARBA" id="ARBA00022705"/>
    </source>
</evidence>
<proteinExistence type="inferred from homology"/>
<gene>
    <name evidence="15 19" type="primary">ligA</name>
    <name evidence="19" type="ORF">G4Y79_13700</name>
</gene>
<evidence type="ECO:0000256" key="7">
    <source>
        <dbReference type="ARBA" id="ARBA00022763"/>
    </source>
</evidence>
<feature type="binding site" evidence="15">
    <location>
        <position position="137"/>
    </location>
    <ligand>
        <name>NAD(+)</name>
        <dbReference type="ChEBI" id="CHEBI:57540"/>
    </ligand>
</feature>
<feature type="binding site" evidence="15">
    <location>
        <position position="412"/>
    </location>
    <ligand>
        <name>Zn(2+)</name>
        <dbReference type="ChEBI" id="CHEBI:29105"/>
    </ligand>
</feature>
<dbReference type="PROSITE" id="PS01056">
    <property type="entry name" value="DNA_LIGASE_N2"/>
    <property type="match status" value="1"/>
</dbReference>
<dbReference type="Gene3D" id="3.40.50.10190">
    <property type="entry name" value="BRCT domain"/>
    <property type="match status" value="1"/>
</dbReference>
<dbReference type="InterPro" id="IPR018239">
    <property type="entry name" value="DNA_ligase_AS"/>
</dbReference>
<dbReference type="HAMAP" id="MF_01588">
    <property type="entry name" value="DNA_ligase_A"/>
    <property type="match status" value="1"/>
</dbReference>
<evidence type="ECO:0000256" key="11">
    <source>
        <dbReference type="ARBA" id="ARBA00023204"/>
    </source>
</evidence>
<dbReference type="Pfam" id="PF00533">
    <property type="entry name" value="BRCT"/>
    <property type="match status" value="1"/>
</dbReference>
<dbReference type="PANTHER" id="PTHR23389:SF9">
    <property type="entry name" value="DNA LIGASE"/>
    <property type="match status" value="1"/>
</dbReference>
<evidence type="ECO:0000256" key="8">
    <source>
        <dbReference type="ARBA" id="ARBA00022833"/>
    </source>
</evidence>
<dbReference type="Pfam" id="PF14520">
    <property type="entry name" value="HHH_5"/>
    <property type="match status" value="1"/>
</dbReference>
<dbReference type="PANTHER" id="PTHR23389">
    <property type="entry name" value="CHROMOSOME TRANSMISSION FIDELITY FACTOR 18"/>
    <property type="match status" value="1"/>
</dbReference>
<comment type="caution">
    <text evidence="15">Lacks conserved residue(s) required for the propagation of feature annotation.</text>
</comment>
<dbReference type="SUPFAM" id="SSF47781">
    <property type="entry name" value="RuvA domain 2-like"/>
    <property type="match status" value="2"/>
</dbReference>